<dbReference type="OrthoDB" id="5796153at2759"/>
<dbReference type="GO" id="GO:0005975">
    <property type="term" value="P:carbohydrate metabolic process"/>
    <property type="evidence" value="ECO:0007669"/>
    <property type="project" value="InterPro"/>
</dbReference>
<dbReference type="GO" id="GO:0030214">
    <property type="term" value="P:hyaluronan catabolic process"/>
    <property type="evidence" value="ECO:0007669"/>
    <property type="project" value="TreeGrafter"/>
</dbReference>
<dbReference type="InterPro" id="IPR018155">
    <property type="entry name" value="Hyaluronidase"/>
</dbReference>
<dbReference type="OMA" id="WVRNWDS"/>
<dbReference type="KEGG" id="aplc:110990066"/>
<keyword evidence="3" id="KW-0378">Hydrolase</keyword>
<accession>A0A8B7ZZM7</accession>
<dbReference type="AlphaFoldDB" id="A0A8B7ZZM7"/>
<proteinExistence type="inferred from homology"/>
<dbReference type="SMR" id="A0A8B7ZZM7"/>
<dbReference type="PANTHER" id="PTHR11769:SF35">
    <property type="entry name" value="HYALURONIDASE"/>
    <property type="match status" value="1"/>
</dbReference>
<name>A0A8B7ZZM7_ACAPL</name>
<evidence type="ECO:0000256" key="3">
    <source>
        <dbReference type="RuleBase" id="RU610713"/>
    </source>
</evidence>
<dbReference type="RefSeq" id="XP_022110557.1">
    <property type="nucleotide sequence ID" value="XM_022254865.1"/>
</dbReference>
<reference evidence="5" key="1">
    <citation type="submission" date="2025-08" db="UniProtKB">
        <authorList>
            <consortium name="RefSeq"/>
        </authorList>
    </citation>
    <scope>IDENTIFICATION</scope>
</reference>
<organism evidence="4 5">
    <name type="scientific">Acanthaster planci</name>
    <name type="common">Crown-of-thorns starfish</name>
    <dbReference type="NCBI Taxonomy" id="133434"/>
    <lineage>
        <taxon>Eukaryota</taxon>
        <taxon>Metazoa</taxon>
        <taxon>Echinodermata</taxon>
        <taxon>Eleutherozoa</taxon>
        <taxon>Asterozoa</taxon>
        <taxon>Asteroidea</taxon>
        <taxon>Valvatacea</taxon>
        <taxon>Valvatida</taxon>
        <taxon>Acanthasteridae</taxon>
        <taxon>Acanthaster</taxon>
    </lineage>
</organism>
<dbReference type="GeneID" id="110990066"/>
<dbReference type="InterPro" id="IPR013785">
    <property type="entry name" value="Aldolase_TIM"/>
</dbReference>
<dbReference type="PRINTS" id="PR00846">
    <property type="entry name" value="GLHYDRLASE56"/>
</dbReference>
<protein>
    <recommendedName>
        <fullName evidence="3">Hyaluronidase</fullName>
        <ecNumber evidence="3">3.2.1.35</ecNumber>
    </recommendedName>
</protein>
<evidence type="ECO:0000256" key="1">
    <source>
        <dbReference type="ARBA" id="ARBA00008871"/>
    </source>
</evidence>
<evidence type="ECO:0000256" key="2">
    <source>
        <dbReference type="ARBA" id="ARBA00023157"/>
    </source>
</evidence>
<sequence length="429" mass="48338">MLTERMIIIMEKCPSALLRLSVLVTVLPMSRLTPTRNLSLGEIGSRPFAAIWNTHSNACQANFGIDLNLTAYNIASGADNSVIFYNDHIGLYPFVKNGVFVNGGVPQLVNLSAHLEKATIDILNRVPDDHFRGLAVIDWEYWHPEWDYTRRLYKDISISLVQLRHPDWNTTRLEMVAKLEYEQAAKSLFESTIQLAKELRPDALWGFYHHPYCQFKTIAYNCSELAIQVAKKMPWLFDEVTALYPSIYLSDSKDKGAEVENPVQFVESVLDETFRCRQKSKHQSTPVFSYCRIKYEGTDLFLNLEHLRDTILLSAEMGVSGVVLWDAYNDTKTREGCIEVQSYIASALGPLVKTTTDAALECSQSICSGHGRCVGKILTCAKTAPPIEFIRNSLKRAVFTGLLLSALPHHDCACQCYHGWRGNDCSIAV</sequence>
<dbReference type="Proteomes" id="UP000694845">
    <property type="component" value="Unplaced"/>
</dbReference>
<dbReference type="Gene3D" id="3.20.20.70">
    <property type="entry name" value="Aldolase class I"/>
    <property type="match status" value="1"/>
</dbReference>
<keyword evidence="4" id="KW-1185">Reference proteome</keyword>
<dbReference type="PANTHER" id="PTHR11769">
    <property type="entry name" value="HYALURONIDASE"/>
    <property type="match status" value="1"/>
</dbReference>
<gene>
    <name evidence="5" type="primary">LOC110990066</name>
</gene>
<evidence type="ECO:0000313" key="5">
    <source>
        <dbReference type="RefSeq" id="XP_022110557.1"/>
    </source>
</evidence>
<keyword evidence="2" id="KW-1015">Disulfide bond</keyword>
<dbReference type="InterPro" id="IPR017853">
    <property type="entry name" value="GH"/>
</dbReference>
<comment type="catalytic activity">
    <reaction evidence="3">
        <text>Random hydrolysis of (1-&gt;4)-linkages between N-acetyl-beta-D-glucosamine and D-glucuronate residues in hyaluronate.</text>
        <dbReference type="EC" id="3.2.1.35"/>
    </reaction>
</comment>
<comment type="similarity">
    <text evidence="1 3">Belongs to the glycosyl hydrolase 56 family.</text>
</comment>
<evidence type="ECO:0000313" key="4">
    <source>
        <dbReference type="Proteomes" id="UP000694845"/>
    </source>
</evidence>
<dbReference type="EC" id="3.2.1.35" evidence="3"/>
<dbReference type="Pfam" id="PF01630">
    <property type="entry name" value="Glyco_hydro_56"/>
    <property type="match status" value="1"/>
</dbReference>
<dbReference type="GO" id="GO:0004415">
    <property type="term" value="F:hyalurononglucosaminidase activity"/>
    <property type="evidence" value="ECO:0007669"/>
    <property type="project" value="UniProtKB-UniRule"/>
</dbReference>
<dbReference type="SUPFAM" id="SSF51445">
    <property type="entry name" value="(Trans)glycosidases"/>
    <property type="match status" value="1"/>
</dbReference>
<keyword evidence="3" id="KW-0326">Glycosidase</keyword>